<dbReference type="AlphaFoldDB" id="A0AAV7XY41"/>
<evidence type="ECO:0000256" key="1">
    <source>
        <dbReference type="SAM" id="MobiDB-lite"/>
    </source>
</evidence>
<feature type="compositionally biased region" description="Low complexity" evidence="1">
    <location>
        <begin position="30"/>
        <end position="58"/>
    </location>
</feature>
<comment type="caution">
    <text evidence="2">The sequence shown here is derived from an EMBL/GenBank/DDBJ whole genome shotgun (WGS) entry which is preliminary data.</text>
</comment>
<keyword evidence="3" id="KW-1185">Reference proteome</keyword>
<evidence type="ECO:0000313" key="2">
    <source>
        <dbReference type="EMBL" id="KAJ1531441.1"/>
    </source>
</evidence>
<accession>A0AAV7XY41</accession>
<proteinExistence type="predicted"/>
<reference evidence="2" key="1">
    <citation type="submission" date="2022-12" db="EMBL/GenBank/DDBJ databases">
        <title>Chromosome-level genome assembly of the bean flower thrips Megalurothrips usitatus.</title>
        <authorList>
            <person name="Ma L."/>
            <person name="Liu Q."/>
            <person name="Li H."/>
            <person name="Cai W."/>
        </authorList>
    </citation>
    <scope>NUCLEOTIDE SEQUENCE</scope>
    <source>
        <strain evidence="2">Cailab_2022a</strain>
    </source>
</reference>
<evidence type="ECO:0000313" key="3">
    <source>
        <dbReference type="Proteomes" id="UP001075354"/>
    </source>
</evidence>
<dbReference type="EMBL" id="JAPTSV010000001">
    <property type="protein sequence ID" value="KAJ1531441.1"/>
    <property type="molecule type" value="Genomic_DNA"/>
</dbReference>
<name>A0AAV7XY41_9NEOP</name>
<feature type="region of interest" description="Disordered" evidence="1">
    <location>
        <begin position="1"/>
        <end position="91"/>
    </location>
</feature>
<protein>
    <submittedName>
        <fullName evidence="2">Uncharacterized protein</fullName>
    </submittedName>
</protein>
<sequence>MQAAMYRGSPPRRKPERSTTLGRKPQRRSAGATAAAPAAAAATAATAATAAGAAGATPLPQHRGRSRVSGSSRSKPKRRQKATPTGAVGDGFTLADVLPTWRPTPKDDLRRADNVLLALGLKPVNSEVAERFFKDVFSG</sequence>
<dbReference type="Proteomes" id="UP001075354">
    <property type="component" value="Chromosome 1"/>
</dbReference>
<organism evidence="2 3">
    <name type="scientific">Megalurothrips usitatus</name>
    <name type="common">bean blossom thrips</name>
    <dbReference type="NCBI Taxonomy" id="439358"/>
    <lineage>
        <taxon>Eukaryota</taxon>
        <taxon>Metazoa</taxon>
        <taxon>Ecdysozoa</taxon>
        <taxon>Arthropoda</taxon>
        <taxon>Hexapoda</taxon>
        <taxon>Insecta</taxon>
        <taxon>Pterygota</taxon>
        <taxon>Neoptera</taxon>
        <taxon>Paraneoptera</taxon>
        <taxon>Thysanoptera</taxon>
        <taxon>Terebrantia</taxon>
        <taxon>Thripoidea</taxon>
        <taxon>Thripidae</taxon>
        <taxon>Megalurothrips</taxon>
    </lineage>
</organism>
<gene>
    <name evidence="2" type="ORF">ONE63_000121</name>
</gene>